<dbReference type="SUPFAM" id="SSF53271">
    <property type="entry name" value="PRTase-like"/>
    <property type="match status" value="1"/>
</dbReference>
<dbReference type="PANTHER" id="PTHR47505:SF1">
    <property type="entry name" value="DNA UTILIZATION PROTEIN YHGH"/>
    <property type="match status" value="1"/>
</dbReference>
<sequence>MQNLIKFFKNKLLDIFFPKMCLVCEKPGKMLCDNCGIKIINDKRKDSDLENISWVHNTLNYQNNTLQKIFYSLKYNYTKAFVKDLSELVKKDFLSFLEKILKTSDSTYEKLIFIPIPISKKRLIERDYNQSELLLKETLRLIKKENNIDLEKNILLDFLVKTKHTIKFAKTHSRNEREKLIKDAFSINEKTLESFPTNFLSKKIFILFDDITTTGTTFYEARKVLINSNIPKGNIFAYALAH</sequence>
<proteinExistence type="predicted"/>
<evidence type="ECO:0008006" key="2">
    <source>
        <dbReference type="Google" id="ProtNLM"/>
    </source>
</evidence>
<accession>A0A644V7B2</accession>
<dbReference type="InterPro" id="IPR029057">
    <property type="entry name" value="PRTase-like"/>
</dbReference>
<gene>
    <name evidence="1" type="ORF">SDC9_33231</name>
</gene>
<organism evidence="1">
    <name type="scientific">bioreactor metagenome</name>
    <dbReference type="NCBI Taxonomy" id="1076179"/>
    <lineage>
        <taxon>unclassified sequences</taxon>
        <taxon>metagenomes</taxon>
        <taxon>ecological metagenomes</taxon>
    </lineage>
</organism>
<dbReference type="InterPro" id="IPR051910">
    <property type="entry name" value="ComF/GntX_DNA_util-trans"/>
</dbReference>
<dbReference type="AlphaFoldDB" id="A0A644V7B2"/>
<reference evidence="1" key="1">
    <citation type="submission" date="2019-08" db="EMBL/GenBank/DDBJ databases">
        <authorList>
            <person name="Kucharzyk K."/>
            <person name="Murdoch R.W."/>
            <person name="Higgins S."/>
            <person name="Loffler F."/>
        </authorList>
    </citation>
    <scope>NUCLEOTIDE SEQUENCE</scope>
</reference>
<dbReference type="EMBL" id="VSSQ01000235">
    <property type="protein sequence ID" value="MPL87234.1"/>
    <property type="molecule type" value="Genomic_DNA"/>
</dbReference>
<dbReference type="PANTHER" id="PTHR47505">
    <property type="entry name" value="DNA UTILIZATION PROTEIN YHGH"/>
    <property type="match status" value="1"/>
</dbReference>
<evidence type="ECO:0000313" key="1">
    <source>
        <dbReference type="EMBL" id="MPL87234.1"/>
    </source>
</evidence>
<comment type="caution">
    <text evidence="1">The sequence shown here is derived from an EMBL/GenBank/DDBJ whole genome shotgun (WGS) entry which is preliminary data.</text>
</comment>
<protein>
    <recommendedName>
        <fullName evidence="2">Phosphoribosyltransferase domain-containing protein</fullName>
    </recommendedName>
</protein>
<name>A0A644V7B2_9ZZZZ</name>